<dbReference type="EMBL" id="JAUCMV010000001">
    <property type="protein sequence ID" value="KAK0424718.1"/>
    <property type="molecule type" value="Genomic_DNA"/>
</dbReference>
<evidence type="ECO:0000256" key="2">
    <source>
        <dbReference type="SAM" id="MobiDB-lite"/>
    </source>
</evidence>
<protein>
    <recommendedName>
        <fullName evidence="5">BZIP domain-containing protein</fullName>
    </recommendedName>
</protein>
<gene>
    <name evidence="3" type="ORF">QR680_008808</name>
</gene>
<accession>A0AA39II19</accession>
<sequence length="291" mass="32003">MSESGFRSLASSYGVPDGAAGSPTSANPSVDEIIIGQDVPLFYSVDYETQLLSDAGILESVEEAYHFDAASLSGDLPEDWALPGDDFSLDSALHGPAALSPEPVATQTSSQTQTIRSPSHLAYPSTVMMEKPLVAQHRQLANRRAEEDLHSSGPIRRRGRPVKVGSTSKSALYAREYRTKGKELLESYRIQVEELMARNRTLEANQARLSDKYFRLQEELEEVQEANQKLQSEIVPAISKILGAERLSLDDVCVHLSAREGVSIKNCRHCKTSQSAHCVPSKNLPLEEYLC</sequence>
<feature type="coiled-coil region" evidence="1">
    <location>
        <begin position="185"/>
        <end position="233"/>
    </location>
</feature>
<proteinExistence type="predicted"/>
<feature type="region of interest" description="Disordered" evidence="2">
    <location>
        <begin position="98"/>
        <end position="118"/>
    </location>
</feature>
<organism evidence="3 4">
    <name type="scientific">Steinernema hermaphroditum</name>
    <dbReference type="NCBI Taxonomy" id="289476"/>
    <lineage>
        <taxon>Eukaryota</taxon>
        <taxon>Metazoa</taxon>
        <taxon>Ecdysozoa</taxon>
        <taxon>Nematoda</taxon>
        <taxon>Chromadorea</taxon>
        <taxon>Rhabditida</taxon>
        <taxon>Tylenchina</taxon>
        <taxon>Panagrolaimomorpha</taxon>
        <taxon>Strongyloidoidea</taxon>
        <taxon>Steinernematidae</taxon>
        <taxon>Steinernema</taxon>
    </lineage>
</organism>
<keyword evidence="4" id="KW-1185">Reference proteome</keyword>
<name>A0AA39II19_9BILA</name>
<feature type="region of interest" description="Disordered" evidence="2">
    <location>
        <begin position="140"/>
        <end position="162"/>
    </location>
</feature>
<reference evidence="3" key="1">
    <citation type="submission" date="2023-06" db="EMBL/GenBank/DDBJ databases">
        <title>Genomic analysis of the entomopathogenic nematode Steinernema hermaphroditum.</title>
        <authorList>
            <person name="Schwarz E.M."/>
            <person name="Heppert J.K."/>
            <person name="Baniya A."/>
            <person name="Schwartz H.T."/>
            <person name="Tan C.-H."/>
            <person name="Antoshechkin I."/>
            <person name="Sternberg P.W."/>
            <person name="Goodrich-Blair H."/>
            <person name="Dillman A.R."/>
        </authorList>
    </citation>
    <scope>NUCLEOTIDE SEQUENCE</scope>
    <source>
        <strain evidence="3">PS9179</strain>
        <tissue evidence="3">Whole animal</tissue>
    </source>
</reference>
<dbReference type="AlphaFoldDB" id="A0AA39II19"/>
<comment type="caution">
    <text evidence="3">The sequence shown here is derived from an EMBL/GenBank/DDBJ whole genome shotgun (WGS) entry which is preliminary data.</text>
</comment>
<evidence type="ECO:0008006" key="5">
    <source>
        <dbReference type="Google" id="ProtNLM"/>
    </source>
</evidence>
<keyword evidence="1" id="KW-0175">Coiled coil</keyword>
<evidence type="ECO:0000313" key="3">
    <source>
        <dbReference type="EMBL" id="KAK0424718.1"/>
    </source>
</evidence>
<evidence type="ECO:0000313" key="4">
    <source>
        <dbReference type="Proteomes" id="UP001175271"/>
    </source>
</evidence>
<evidence type="ECO:0000256" key="1">
    <source>
        <dbReference type="SAM" id="Coils"/>
    </source>
</evidence>
<dbReference type="Proteomes" id="UP001175271">
    <property type="component" value="Unassembled WGS sequence"/>
</dbReference>